<evidence type="ECO:0000313" key="4">
    <source>
        <dbReference type="EMBL" id="RGS16385.1"/>
    </source>
</evidence>
<proteinExistence type="inferred from homology"/>
<name>A0A3R5ZJU5_9BACT</name>
<sequence length="429" mass="48750">MKIMNRIKITENRVVACFAAILLLLPSPAGAQHFDAHIAGRKVTLQECFDLAARQNLQMQAGKKSVERAQVMQGTAWELDKTEVAFSQNPATGGESDNGFTFTQSLDFPTVYASRRNQLKAETQAEKSRLNVVSQQLKAEIANTYYQMLYQAHRLQILQRIDSVLERYSKIAEMRYKAGESRQLEYLSADRKCNENRLEMADVKSEIERLQIDLMSQLNTQEPVKPAEENLSAIAAQNLNTYNYQQSADGLYQQDKLIALDKEIKAAKTGFAPSLSLSLRTQCVISSWNPYNIDRSRFAEGNFFGFEIGVGIPLFYGSTKAKVKAAQKDRELAEIEMRQEQTEKERDYRLCTKRLQAASNRLKYYEQNNQAHSAQISKLSAIEYENGEISYIEYVNAIEETIDVLMKHADAINEYNQAVIAIQRLTGIM</sequence>
<dbReference type="SUPFAM" id="SSF56954">
    <property type="entry name" value="Outer membrane efflux proteins (OEP)"/>
    <property type="match status" value="1"/>
</dbReference>
<feature type="chain" id="PRO_5018633537" evidence="3">
    <location>
        <begin position="32"/>
        <end position="429"/>
    </location>
</feature>
<dbReference type="Gene3D" id="1.20.1600.10">
    <property type="entry name" value="Outer membrane efflux proteins (OEP)"/>
    <property type="match status" value="1"/>
</dbReference>
<evidence type="ECO:0000313" key="5">
    <source>
        <dbReference type="Proteomes" id="UP000283872"/>
    </source>
</evidence>
<dbReference type="EMBL" id="QRVA01000013">
    <property type="protein sequence ID" value="RGS16385.1"/>
    <property type="molecule type" value="Genomic_DNA"/>
</dbReference>
<dbReference type="InterPro" id="IPR003423">
    <property type="entry name" value="OMP_efflux"/>
</dbReference>
<evidence type="ECO:0000256" key="3">
    <source>
        <dbReference type="SAM" id="SignalP"/>
    </source>
</evidence>
<dbReference type="GO" id="GO:0015562">
    <property type="term" value="F:efflux transmembrane transporter activity"/>
    <property type="evidence" value="ECO:0007669"/>
    <property type="project" value="InterPro"/>
</dbReference>
<keyword evidence="2" id="KW-0175">Coiled coil</keyword>
<dbReference type="InterPro" id="IPR010131">
    <property type="entry name" value="MdtP/NodT-like"/>
</dbReference>
<gene>
    <name evidence="4" type="ORF">DWY11_06865</name>
</gene>
<keyword evidence="3" id="KW-0732">Signal</keyword>
<organism evidence="4 5">
    <name type="scientific">Segatella copri</name>
    <dbReference type="NCBI Taxonomy" id="165179"/>
    <lineage>
        <taxon>Bacteria</taxon>
        <taxon>Pseudomonadati</taxon>
        <taxon>Bacteroidota</taxon>
        <taxon>Bacteroidia</taxon>
        <taxon>Bacteroidales</taxon>
        <taxon>Prevotellaceae</taxon>
        <taxon>Segatella</taxon>
    </lineage>
</organism>
<feature type="coiled-coil region" evidence="2">
    <location>
        <begin position="193"/>
        <end position="220"/>
    </location>
</feature>
<dbReference type="AlphaFoldDB" id="A0A3R5ZJU5"/>
<dbReference type="PANTHER" id="PTHR30203">
    <property type="entry name" value="OUTER MEMBRANE CATION EFFLUX PROTEIN"/>
    <property type="match status" value="1"/>
</dbReference>
<comment type="caution">
    <text evidence="4">The sequence shown here is derived from an EMBL/GenBank/DDBJ whole genome shotgun (WGS) entry which is preliminary data.</text>
</comment>
<protein>
    <submittedName>
        <fullName evidence="4">TolC family protein</fullName>
    </submittedName>
</protein>
<reference evidence="4 5" key="1">
    <citation type="submission" date="2018-08" db="EMBL/GenBank/DDBJ databases">
        <title>A genome reference for cultivated species of the human gut microbiota.</title>
        <authorList>
            <person name="Zou Y."/>
            <person name="Xue W."/>
            <person name="Luo G."/>
        </authorList>
    </citation>
    <scope>NUCLEOTIDE SEQUENCE [LARGE SCALE GENOMIC DNA]</scope>
    <source>
        <strain evidence="4 5">AF24-12</strain>
    </source>
</reference>
<evidence type="ECO:0000256" key="2">
    <source>
        <dbReference type="SAM" id="Coils"/>
    </source>
</evidence>
<dbReference type="PANTHER" id="PTHR30203:SF24">
    <property type="entry name" value="BLR4935 PROTEIN"/>
    <property type="match status" value="1"/>
</dbReference>
<dbReference type="Proteomes" id="UP000283872">
    <property type="component" value="Unassembled WGS sequence"/>
</dbReference>
<feature type="signal peptide" evidence="3">
    <location>
        <begin position="1"/>
        <end position="31"/>
    </location>
</feature>
<evidence type="ECO:0000256" key="1">
    <source>
        <dbReference type="ARBA" id="ARBA00007613"/>
    </source>
</evidence>
<feature type="coiled-coil region" evidence="2">
    <location>
        <begin position="323"/>
        <end position="375"/>
    </location>
</feature>
<dbReference type="Pfam" id="PF02321">
    <property type="entry name" value="OEP"/>
    <property type="match status" value="2"/>
</dbReference>
<comment type="similarity">
    <text evidence="1">Belongs to the outer membrane factor (OMF) (TC 1.B.17) family.</text>
</comment>
<accession>A0A3R5ZJU5</accession>